<name>A0ACC7M5Q8_9BURK</name>
<keyword evidence="2" id="KW-1185">Reference proteome</keyword>
<evidence type="ECO:0000313" key="2">
    <source>
        <dbReference type="Proteomes" id="UP001168096"/>
    </source>
</evidence>
<proteinExistence type="predicted"/>
<accession>A0ACC7M5Q8</accession>
<dbReference type="EMBL" id="JASNRB020000002">
    <property type="protein sequence ID" value="MFJ1466664.1"/>
    <property type="molecule type" value="Genomic_DNA"/>
</dbReference>
<gene>
    <name evidence="1" type="ORF">QPK29_002975</name>
</gene>
<comment type="caution">
    <text evidence="1">The sequence shown here is derived from an EMBL/GenBank/DDBJ whole genome shotgun (WGS) entry which is preliminary data.</text>
</comment>
<dbReference type="Proteomes" id="UP001168096">
    <property type="component" value="Unassembled WGS sequence"/>
</dbReference>
<sequence length="53" mass="5861">MWQLVVTPFSACDRSAQCEAFRNHRLALNLPDQGAVNINRSLLSMVQTSTVGL</sequence>
<reference evidence="1" key="1">
    <citation type="submission" date="2024-11" db="EMBL/GenBank/DDBJ databases">
        <title>Description of Massilia orientalis sp. nov., isolated from rhizosphere soil of Ageratina adenophora.</title>
        <authorList>
            <person name="Wang Y."/>
        </authorList>
    </citation>
    <scope>NUCLEOTIDE SEQUENCE</scope>
    <source>
        <strain evidence="1">YIM B02787</strain>
    </source>
</reference>
<evidence type="ECO:0000313" key="1">
    <source>
        <dbReference type="EMBL" id="MFJ1466664.1"/>
    </source>
</evidence>
<organism evidence="1 2">
    <name type="scientific">Massilia orientalis</name>
    <dbReference type="NCBI Taxonomy" id="3050128"/>
    <lineage>
        <taxon>Bacteria</taxon>
        <taxon>Pseudomonadati</taxon>
        <taxon>Pseudomonadota</taxon>
        <taxon>Betaproteobacteria</taxon>
        <taxon>Burkholderiales</taxon>
        <taxon>Oxalobacteraceae</taxon>
        <taxon>Telluria group</taxon>
        <taxon>Massilia</taxon>
    </lineage>
</organism>
<protein>
    <submittedName>
        <fullName evidence="1">Uncharacterized protein</fullName>
    </submittedName>
</protein>